<name>A0A833WL57_PHYIN</name>
<accession>A0A833WL57</accession>
<feature type="region of interest" description="Disordered" evidence="1">
    <location>
        <begin position="91"/>
        <end position="130"/>
    </location>
</feature>
<keyword evidence="3" id="KW-1185">Reference proteome</keyword>
<reference evidence="2" key="1">
    <citation type="submission" date="2020-04" db="EMBL/GenBank/DDBJ databases">
        <title>Hybrid Assembly of Korean Phytophthora infestans isolates.</title>
        <authorList>
            <person name="Prokchorchik M."/>
            <person name="Lee Y."/>
            <person name="Seo J."/>
            <person name="Cho J.-H."/>
            <person name="Park Y.-E."/>
            <person name="Jang D.-C."/>
            <person name="Im J.-S."/>
            <person name="Choi J.-G."/>
            <person name="Park H.-J."/>
            <person name="Lee G.-B."/>
            <person name="Lee Y.-G."/>
            <person name="Hong S.-Y."/>
            <person name="Cho K."/>
            <person name="Sohn K.H."/>
        </authorList>
    </citation>
    <scope>NUCLEOTIDE SEQUENCE</scope>
    <source>
        <strain evidence="2">KR_1_A1</strain>
    </source>
</reference>
<dbReference type="Proteomes" id="UP000602510">
    <property type="component" value="Unassembled WGS sequence"/>
</dbReference>
<feature type="compositionally biased region" description="Polar residues" evidence="1">
    <location>
        <begin position="91"/>
        <end position="100"/>
    </location>
</feature>
<evidence type="ECO:0000313" key="2">
    <source>
        <dbReference type="EMBL" id="KAF4030741.1"/>
    </source>
</evidence>
<dbReference type="AlphaFoldDB" id="A0A833WL57"/>
<comment type="caution">
    <text evidence="2">The sequence shown here is derived from an EMBL/GenBank/DDBJ whole genome shotgun (WGS) entry which is preliminary data.</text>
</comment>
<evidence type="ECO:0000313" key="3">
    <source>
        <dbReference type="Proteomes" id="UP000602510"/>
    </source>
</evidence>
<organism evidence="2 3">
    <name type="scientific">Phytophthora infestans</name>
    <name type="common">Potato late blight agent</name>
    <name type="synonym">Botrytis infestans</name>
    <dbReference type="NCBI Taxonomy" id="4787"/>
    <lineage>
        <taxon>Eukaryota</taxon>
        <taxon>Sar</taxon>
        <taxon>Stramenopiles</taxon>
        <taxon>Oomycota</taxon>
        <taxon>Peronosporomycetes</taxon>
        <taxon>Peronosporales</taxon>
        <taxon>Peronosporaceae</taxon>
        <taxon>Phytophthora</taxon>
    </lineage>
</organism>
<proteinExistence type="predicted"/>
<protein>
    <submittedName>
        <fullName evidence="2">Uncharacterized protein</fullName>
    </submittedName>
</protein>
<feature type="region of interest" description="Disordered" evidence="1">
    <location>
        <begin position="31"/>
        <end position="73"/>
    </location>
</feature>
<gene>
    <name evidence="2" type="ORF">GN244_ATG17436</name>
</gene>
<feature type="compositionally biased region" description="Basic and acidic residues" evidence="1">
    <location>
        <begin position="31"/>
        <end position="44"/>
    </location>
</feature>
<dbReference type="EMBL" id="WSZM01000643">
    <property type="protein sequence ID" value="KAF4030741.1"/>
    <property type="molecule type" value="Genomic_DNA"/>
</dbReference>
<evidence type="ECO:0000256" key="1">
    <source>
        <dbReference type="SAM" id="MobiDB-lite"/>
    </source>
</evidence>
<feature type="compositionally biased region" description="Basic and acidic residues" evidence="1">
    <location>
        <begin position="118"/>
        <end position="130"/>
    </location>
</feature>
<sequence>MCWWCCMRVLEKCLPRNDIVRELAPYLQHVHQDDALDEETRRGGDMGGPWVRTQSPRGVDKDSATSSDSLRHVNANFPLRHSLDCELSLQNDNSLNQSRPLSKMSMRKPDAGYQDGNYHQDHASATFQKE</sequence>